<dbReference type="SMART" id="SM00320">
    <property type="entry name" value="WD40"/>
    <property type="match status" value="11"/>
</dbReference>
<dbReference type="PROSITE" id="PS50082">
    <property type="entry name" value="WD_REPEATS_2"/>
    <property type="match status" value="7"/>
</dbReference>
<dbReference type="Pfam" id="PF25173">
    <property type="entry name" value="Beta-prop_WDR3_1st"/>
    <property type="match status" value="1"/>
</dbReference>
<evidence type="ECO:0000256" key="3">
    <source>
        <dbReference type="ARBA" id="ARBA00038229"/>
    </source>
</evidence>
<accession>A0A9P7SKI3</accession>
<dbReference type="GO" id="GO:0032040">
    <property type="term" value="C:small-subunit processome"/>
    <property type="evidence" value="ECO:0007669"/>
    <property type="project" value="TreeGrafter"/>
</dbReference>
<feature type="repeat" description="WD" evidence="4">
    <location>
        <begin position="507"/>
        <end position="541"/>
    </location>
</feature>
<keyword evidence="2" id="KW-0677">Repeat</keyword>
<dbReference type="InterPro" id="IPR051570">
    <property type="entry name" value="TBC1_cilium_biogenesis"/>
</dbReference>
<feature type="repeat" description="WD" evidence="4">
    <location>
        <begin position="606"/>
        <end position="647"/>
    </location>
</feature>
<dbReference type="Pfam" id="PF04003">
    <property type="entry name" value="Utp12"/>
    <property type="match status" value="1"/>
</dbReference>
<dbReference type="Proteomes" id="UP000706124">
    <property type="component" value="Unassembled WGS sequence"/>
</dbReference>
<feature type="region of interest" description="Disordered" evidence="5">
    <location>
        <begin position="317"/>
        <end position="342"/>
    </location>
</feature>
<feature type="repeat" description="WD" evidence="4">
    <location>
        <begin position="695"/>
        <end position="727"/>
    </location>
</feature>
<dbReference type="InterPro" id="IPR020472">
    <property type="entry name" value="WD40_PAC1"/>
</dbReference>
<dbReference type="FunFam" id="2.130.10.10:FF:000755">
    <property type="entry name" value="WD repeat-containing protein 3"/>
    <property type="match status" value="1"/>
</dbReference>
<evidence type="ECO:0000313" key="9">
    <source>
        <dbReference type="Proteomes" id="UP000706124"/>
    </source>
</evidence>
<dbReference type="FunFam" id="2.130.10.10:FF:001884">
    <property type="entry name" value="WD domain-containing protein"/>
    <property type="match status" value="1"/>
</dbReference>
<evidence type="ECO:0000256" key="4">
    <source>
        <dbReference type="PROSITE-ProRule" id="PRU00221"/>
    </source>
</evidence>
<name>A0A9P7SKI3_9HYPO</name>
<dbReference type="Gene3D" id="2.130.10.10">
    <property type="entry name" value="YVTN repeat-like/Quinoprotein amine dehydrogenase"/>
    <property type="match status" value="5"/>
</dbReference>
<dbReference type="Pfam" id="PF25172">
    <property type="entry name" value="Beta-prop_WDR3_2nd"/>
    <property type="match status" value="1"/>
</dbReference>
<feature type="repeat" description="WD" evidence="4">
    <location>
        <begin position="648"/>
        <end position="694"/>
    </location>
</feature>
<dbReference type="OrthoDB" id="407922at2759"/>
<dbReference type="SUPFAM" id="SSF117289">
    <property type="entry name" value="Nucleoporin domain"/>
    <property type="match status" value="1"/>
</dbReference>
<dbReference type="GO" id="GO:0030490">
    <property type="term" value="P:maturation of SSU-rRNA"/>
    <property type="evidence" value="ECO:0007669"/>
    <property type="project" value="TreeGrafter"/>
</dbReference>
<evidence type="ECO:0000256" key="1">
    <source>
        <dbReference type="ARBA" id="ARBA00022574"/>
    </source>
</evidence>
<evidence type="ECO:0000259" key="7">
    <source>
        <dbReference type="Pfam" id="PF04003"/>
    </source>
</evidence>
<dbReference type="CDD" id="cd00200">
    <property type="entry name" value="WD40"/>
    <property type="match status" value="1"/>
</dbReference>
<keyword evidence="6" id="KW-1133">Transmembrane helix</keyword>
<reference evidence="8 9" key="1">
    <citation type="journal article" date="2020" name="bioRxiv">
        <title>Whole genome comparisons of ergot fungi reveals the divergence and evolution of species within the genus Claviceps are the result of varying mechanisms driving genome evolution and host range expansion.</title>
        <authorList>
            <person name="Wyka S.A."/>
            <person name="Mondo S.J."/>
            <person name="Liu M."/>
            <person name="Dettman J."/>
            <person name="Nalam V."/>
            <person name="Broders K.D."/>
        </authorList>
    </citation>
    <scope>NUCLEOTIDE SEQUENCE [LARGE SCALE GENOMIC DNA]</scope>
    <source>
        <strain evidence="8 9">CCC 1485</strain>
    </source>
</reference>
<gene>
    <name evidence="8" type="ORF">E4U60_003750</name>
</gene>
<keyword evidence="6" id="KW-0472">Membrane</keyword>
<sequence length="965" mass="107621">MVKSYLKYEHAKSFGVVTTNTSNTVWASKDRAGTGAGQAVVAANEEVLCWDIKKGELLSRWRDERCTVPVTSIAQSQTDKDVFAVGYEDGSIRLWDSKISTVLVNFNGHKSAVTHLTFDKSGVRLASGSKDTNIIIWDLVAEVGQFKLRGHKDQVTGLRFIEPEPRVEGEDGPQAMVLDNEIPSDGFLLSTGKDSLLKLWELSSRHCIETHISQTNGECWALGVSPDLSGCVTAGNDGEIKIWALDADGLAASSWRVEVSAIVHFLHDRGTLHRQSKDRTTEILFHPQRDYFAVHGLEKSIDIWRIKSEAEVRKSLARKRQRRRQKEKQKDDKAQIDGTEVAEDADEDISKAEIGDVFVQYVIVRTGGKARSVDWAASGSQKDLQLLVATTNNQIEYYGIPTKDKLERKKKKNDIPDYVRALSVELPGHRADIRALALSSDDKLLASAANGSMKVWNIRTKTCIRTFECGYALCCAFLPGDKVVIVGTKSGELQLFDVASASLLNNVQAHEGAIWSLSVHPDGRSVVSGSADKTAKFWDFKIVQEEVLGTKRTTPKLKLVQSRTLKVSDDILSLKFSPDAKLLAVALLDNTVKVFFVDSLKLYLNLYGHKLPVLSMDISYDSKLIVTSSADKNIRVWGLDFGDCHKALFGHQDSILQVAFVPHNSDGNGHHFFSSSKDRTIRYWDGDKFEQIQRLDGHHGEIWTIAVSHTGNFLVSAGHDKSIRVWEETDEQIFLEEEREKEIEELYESTLTTSLEKDVGAEDEMGEVAAASKQTTETLMAGERIQEALEMGMADLNLMKEYEEAKLSNPNASLPQRNPVFLALGNITAEAHVMSVLQRIKAAALHDALLVLPFATVPILFTFLNIFALRSMNMPLTCRILFFMIKTHHKQIVANRTMKGMLDGIRTNLRGALKRQKDEMGVNMAALKVMGMQLRDKSIKDYVDETWEGESGERNAKKRGFVHVA</sequence>
<feature type="repeat" description="WD" evidence="4">
    <location>
        <begin position="426"/>
        <end position="466"/>
    </location>
</feature>
<proteinExistence type="inferred from homology"/>
<dbReference type="PROSITE" id="PS50294">
    <property type="entry name" value="WD_REPEATS_REGION"/>
    <property type="match status" value="6"/>
</dbReference>
<dbReference type="EMBL" id="SRPO01000030">
    <property type="protein sequence ID" value="KAG5946797.1"/>
    <property type="molecule type" value="Genomic_DNA"/>
</dbReference>
<feature type="repeat" description="WD" evidence="4">
    <location>
        <begin position="183"/>
        <end position="210"/>
    </location>
</feature>
<protein>
    <recommendedName>
        <fullName evidence="7">Small-subunit processome Utp12 domain-containing protein</fullName>
    </recommendedName>
</protein>
<evidence type="ECO:0000256" key="2">
    <source>
        <dbReference type="ARBA" id="ARBA00022737"/>
    </source>
</evidence>
<dbReference type="SUPFAM" id="SSF50978">
    <property type="entry name" value="WD40 repeat-like"/>
    <property type="match status" value="1"/>
</dbReference>
<dbReference type="InterPro" id="IPR019775">
    <property type="entry name" value="WD40_repeat_CS"/>
</dbReference>
<dbReference type="InterPro" id="IPR001680">
    <property type="entry name" value="WD40_rpt"/>
</dbReference>
<dbReference type="PROSITE" id="PS00678">
    <property type="entry name" value="WD_REPEATS_1"/>
    <property type="match status" value="3"/>
</dbReference>
<evidence type="ECO:0000313" key="8">
    <source>
        <dbReference type="EMBL" id="KAG5946797.1"/>
    </source>
</evidence>
<dbReference type="InterPro" id="IPR015943">
    <property type="entry name" value="WD40/YVTN_repeat-like_dom_sf"/>
</dbReference>
<dbReference type="PANTHER" id="PTHR19853">
    <property type="entry name" value="WD REPEAT CONTAINING PROTEIN 3 WDR3"/>
    <property type="match status" value="1"/>
</dbReference>
<dbReference type="PRINTS" id="PR00320">
    <property type="entry name" value="GPROTEINBRPT"/>
</dbReference>
<dbReference type="GO" id="GO:0030515">
    <property type="term" value="F:snoRNA binding"/>
    <property type="evidence" value="ECO:0007669"/>
    <property type="project" value="TreeGrafter"/>
</dbReference>
<evidence type="ECO:0000256" key="5">
    <source>
        <dbReference type="SAM" id="MobiDB-lite"/>
    </source>
</evidence>
<dbReference type="PANTHER" id="PTHR19853:SF0">
    <property type="entry name" value="WD REPEAT-CONTAINING PROTEIN 3"/>
    <property type="match status" value="1"/>
</dbReference>
<feature type="transmembrane region" description="Helical" evidence="6">
    <location>
        <begin position="848"/>
        <end position="869"/>
    </location>
</feature>
<evidence type="ECO:0000256" key="6">
    <source>
        <dbReference type="SAM" id="Phobius"/>
    </source>
</evidence>
<dbReference type="GO" id="GO:0034388">
    <property type="term" value="C:Pwp2p-containing subcomplex of 90S preribosome"/>
    <property type="evidence" value="ECO:0007669"/>
    <property type="project" value="TreeGrafter"/>
</dbReference>
<keyword evidence="6" id="KW-0812">Transmembrane</keyword>
<dbReference type="InterPro" id="IPR007148">
    <property type="entry name" value="SSU_processome_Utp12"/>
</dbReference>
<organism evidence="8 9">
    <name type="scientific">Claviceps pazoutovae</name>
    <dbReference type="NCBI Taxonomy" id="1649127"/>
    <lineage>
        <taxon>Eukaryota</taxon>
        <taxon>Fungi</taxon>
        <taxon>Dikarya</taxon>
        <taxon>Ascomycota</taxon>
        <taxon>Pezizomycotina</taxon>
        <taxon>Sordariomycetes</taxon>
        <taxon>Hypocreomycetidae</taxon>
        <taxon>Hypocreales</taxon>
        <taxon>Clavicipitaceae</taxon>
        <taxon>Claviceps</taxon>
    </lineage>
</organism>
<keyword evidence="9" id="KW-1185">Reference proteome</keyword>
<feature type="compositionally biased region" description="Basic residues" evidence="5">
    <location>
        <begin position="317"/>
        <end position="327"/>
    </location>
</feature>
<comment type="similarity">
    <text evidence="3">Belongs to the WD repeat WDR3/UTP12 family.</text>
</comment>
<comment type="caution">
    <text evidence="8">The sequence shown here is derived from an EMBL/GenBank/DDBJ whole genome shotgun (WGS) entry which is preliminary data.</text>
</comment>
<dbReference type="InterPro" id="IPR036322">
    <property type="entry name" value="WD40_repeat_dom_sf"/>
</dbReference>
<feature type="repeat" description="WD" evidence="4">
    <location>
        <begin position="106"/>
        <end position="139"/>
    </location>
</feature>
<dbReference type="AlphaFoldDB" id="A0A9P7SKI3"/>
<feature type="domain" description="Small-subunit processome Utp12" evidence="7">
    <location>
        <begin position="830"/>
        <end position="930"/>
    </location>
</feature>
<keyword evidence="1 4" id="KW-0853">WD repeat</keyword>